<dbReference type="InterPro" id="IPR057326">
    <property type="entry name" value="KR_dom"/>
</dbReference>
<dbReference type="PRINTS" id="PR00080">
    <property type="entry name" value="SDRFAMILY"/>
</dbReference>
<dbReference type="RefSeq" id="WP_200087603.1">
    <property type="nucleotide sequence ID" value="NZ_CP054706.1"/>
</dbReference>
<name>A0A7T6Z8J1_9BACI</name>
<evidence type="ECO:0000313" key="5">
    <source>
        <dbReference type="Proteomes" id="UP000595349"/>
    </source>
</evidence>
<dbReference type="CDD" id="cd05347">
    <property type="entry name" value="Ga5DH-like_SDR_c"/>
    <property type="match status" value="1"/>
</dbReference>
<dbReference type="NCBIfam" id="NF005559">
    <property type="entry name" value="PRK07231.1"/>
    <property type="match status" value="1"/>
</dbReference>
<dbReference type="InterPro" id="IPR036291">
    <property type="entry name" value="NAD(P)-bd_dom_sf"/>
</dbReference>
<evidence type="ECO:0000313" key="4">
    <source>
        <dbReference type="EMBL" id="QQK78848.1"/>
    </source>
</evidence>
<dbReference type="Pfam" id="PF13561">
    <property type="entry name" value="adh_short_C2"/>
    <property type="match status" value="1"/>
</dbReference>
<dbReference type="AlphaFoldDB" id="A0A7T6Z8J1"/>
<sequence length="253" mass="27354">MTLRLFDLNGKVAAITGGTRGIGRSMAVALAQAGANIALLQRRPEQLNVKKEIENIGVACEIIPCDLEDDTQVKDAIPAVVSTFGKIDILVNNGGIQRRSPTIDFTEADWDDVIDINLKTVWTLSQQAGRFMIPQQKGKIINVASLLSFQGGINVPAYAAAKGGVSQLTKALSNEWSKENVQVNAIVPGYVATDMNVALIQNEERNRQILERIPAGRWGEPDDFQGTVVFLASEASNYISGHLLAIDGGWLGR</sequence>
<gene>
    <name evidence="4" type="ORF">HUG20_02315</name>
</gene>
<dbReference type="SUPFAM" id="SSF51735">
    <property type="entry name" value="NAD(P)-binding Rossmann-fold domains"/>
    <property type="match status" value="1"/>
</dbReference>
<keyword evidence="2" id="KW-0560">Oxidoreductase</keyword>
<keyword evidence="5" id="KW-1185">Reference proteome</keyword>
<evidence type="ECO:0000256" key="2">
    <source>
        <dbReference type="ARBA" id="ARBA00023002"/>
    </source>
</evidence>
<dbReference type="SMART" id="SM00822">
    <property type="entry name" value="PKS_KR"/>
    <property type="match status" value="1"/>
</dbReference>
<reference evidence="4 5" key="1">
    <citation type="submission" date="2020-06" db="EMBL/GenBank/DDBJ databases">
        <title>Genomic analysis of Salicibibacter sp. NKC21-4.</title>
        <authorList>
            <person name="Oh Y.J."/>
        </authorList>
    </citation>
    <scope>NUCLEOTIDE SEQUENCE [LARGE SCALE GENOMIC DNA]</scope>
    <source>
        <strain evidence="4 5">NKC21-4</strain>
    </source>
</reference>
<protein>
    <submittedName>
        <fullName evidence="4">SDR family oxidoreductase</fullName>
    </submittedName>
</protein>
<feature type="domain" description="Ketoreductase" evidence="3">
    <location>
        <begin position="11"/>
        <end position="179"/>
    </location>
</feature>
<organism evidence="4 5">
    <name type="scientific">Salicibibacter cibi</name>
    <dbReference type="NCBI Taxonomy" id="2743001"/>
    <lineage>
        <taxon>Bacteria</taxon>
        <taxon>Bacillati</taxon>
        <taxon>Bacillota</taxon>
        <taxon>Bacilli</taxon>
        <taxon>Bacillales</taxon>
        <taxon>Bacillaceae</taxon>
        <taxon>Salicibibacter</taxon>
    </lineage>
</organism>
<dbReference type="PANTHER" id="PTHR42760:SF5">
    <property type="entry name" value="2-DEHYDRO-3-DEOXY-D-GLUCONATE 5-DEHYDROGENASE"/>
    <property type="match status" value="1"/>
</dbReference>
<dbReference type="GO" id="GO:0016616">
    <property type="term" value="F:oxidoreductase activity, acting on the CH-OH group of donors, NAD or NADP as acceptor"/>
    <property type="evidence" value="ECO:0007669"/>
    <property type="project" value="TreeGrafter"/>
</dbReference>
<comment type="similarity">
    <text evidence="1">Belongs to the short-chain dehydrogenases/reductases (SDR) family.</text>
</comment>
<evidence type="ECO:0000259" key="3">
    <source>
        <dbReference type="SMART" id="SM00822"/>
    </source>
</evidence>
<dbReference type="Proteomes" id="UP000595349">
    <property type="component" value="Chromosome"/>
</dbReference>
<dbReference type="PRINTS" id="PR00081">
    <property type="entry name" value="GDHRDH"/>
</dbReference>
<dbReference type="FunFam" id="3.40.50.720:FF:000084">
    <property type="entry name" value="Short-chain dehydrogenase reductase"/>
    <property type="match status" value="1"/>
</dbReference>
<dbReference type="InterPro" id="IPR002347">
    <property type="entry name" value="SDR_fam"/>
</dbReference>
<dbReference type="KEGG" id="scib:HUG20_02315"/>
<dbReference type="EMBL" id="CP054706">
    <property type="protein sequence ID" value="QQK78848.1"/>
    <property type="molecule type" value="Genomic_DNA"/>
</dbReference>
<dbReference type="GO" id="GO:0008206">
    <property type="term" value="P:bile acid metabolic process"/>
    <property type="evidence" value="ECO:0007669"/>
    <property type="project" value="UniProtKB-ARBA"/>
</dbReference>
<dbReference type="InterPro" id="IPR020904">
    <property type="entry name" value="Sc_DH/Rdtase_CS"/>
</dbReference>
<evidence type="ECO:0000256" key="1">
    <source>
        <dbReference type="ARBA" id="ARBA00006484"/>
    </source>
</evidence>
<dbReference type="PANTHER" id="PTHR42760">
    <property type="entry name" value="SHORT-CHAIN DEHYDROGENASES/REDUCTASES FAMILY MEMBER"/>
    <property type="match status" value="1"/>
</dbReference>
<proteinExistence type="inferred from homology"/>
<dbReference type="PROSITE" id="PS00061">
    <property type="entry name" value="ADH_SHORT"/>
    <property type="match status" value="1"/>
</dbReference>
<accession>A0A7T6Z8J1</accession>
<dbReference type="Gene3D" id="3.40.50.720">
    <property type="entry name" value="NAD(P)-binding Rossmann-like Domain"/>
    <property type="match status" value="1"/>
</dbReference>